<dbReference type="AlphaFoldDB" id="A0A2S8FBK9"/>
<protein>
    <submittedName>
        <fullName evidence="2">Metal-dependent phosphohydrolase</fullName>
    </submittedName>
</protein>
<dbReference type="GO" id="GO:0008832">
    <property type="term" value="F:dGTPase activity"/>
    <property type="evidence" value="ECO:0007669"/>
    <property type="project" value="TreeGrafter"/>
</dbReference>
<feature type="domain" description="HD/PDEase" evidence="1">
    <location>
        <begin position="62"/>
        <end position="200"/>
    </location>
</feature>
<dbReference type="InterPro" id="IPR050135">
    <property type="entry name" value="dGTPase-like"/>
</dbReference>
<dbReference type="Pfam" id="PF01966">
    <property type="entry name" value="HD"/>
    <property type="match status" value="1"/>
</dbReference>
<dbReference type="SUPFAM" id="SSF109604">
    <property type="entry name" value="HD-domain/PDEase-like"/>
    <property type="match status" value="1"/>
</dbReference>
<dbReference type="SMART" id="SM00471">
    <property type="entry name" value="HDc"/>
    <property type="match status" value="1"/>
</dbReference>
<dbReference type="Pfam" id="PF19276">
    <property type="entry name" value="HD_assoc_2"/>
    <property type="match status" value="1"/>
</dbReference>
<dbReference type="PANTHER" id="PTHR11373">
    <property type="entry name" value="DEOXYNUCLEOSIDE TRIPHOSPHATE TRIPHOSPHOHYDROLASE"/>
    <property type="match status" value="1"/>
</dbReference>
<sequence length="447" mass="50977">MSNLLEIPEVVGLQSRADVIRIPPELDIPMTRRVRHLVDTAEFRRLVHISQLGLVSLVFPAAHHSRFEHSLGVYRMMLLYLQRLAHVPAFAEVIETKDAELMIVAALLHDLGHWPFCHPIEDMRLSGVPQHELFANSFLLEGEVADCLRDDWGITPRDVVSFLSEKGRSSKMKLMQSVISGPIDVDKLDYLQRDSLHAGVPYGRNFDQQRLIASLCISQAGDKLALTNKGRTAAEMMVFARYVMFSEVYWHHAVRSATAMLQRAFFMLRPQLELDSLFRLTERPMIEAMREAAGNGPACDLLDGLFGPTRRLYKRLFEYSFFDHPELFHLIARRPYDWLVDLSDQFATALSRHLGRRVAPHEILVDAPPVKLEVQFNIDVLDIKAGKYRGLGDVSPMVETLAKRQFDDYVKKVRIFVHPRLQEAMGSDTAIETLFVDTVRGMFPESG</sequence>
<reference evidence="2 3" key="1">
    <citation type="submission" date="2018-02" db="EMBL/GenBank/DDBJ databases">
        <title>Comparative genomes isolates from brazilian mangrove.</title>
        <authorList>
            <person name="Araujo J.E."/>
            <person name="Taketani R.G."/>
            <person name="Silva M.C.P."/>
            <person name="Loureco M.V."/>
            <person name="Andreote F.D."/>
        </authorList>
    </citation>
    <scope>NUCLEOTIDE SEQUENCE [LARGE SCALE GENOMIC DNA]</scope>
    <source>
        <strain evidence="2 3">Hex-1 MGV</strain>
    </source>
</reference>
<accession>A0A2S8FBK9</accession>
<gene>
    <name evidence="2" type="ORF">C5Y83_26150</name>
</gene>
<dbReference type="EMBL" id="PUHY01000015">
    <property type="protein sequence ID" value="PQO29545.1"/>
    <property type="molecule type" value="Genomic_DNA"/>
</dbReference>
<dbReference type="Gene3D" id="1.10.3210.10">
    <property type="entry name" value="Hypothetical protein af1432"/>
    <property type="match status" value="1"/>
</dbReference>
<dbReference type="GO" id="GO:0006203">
    <property type="term" value="P:dGTP catabolic process"/>
    <property type="evidence" value="ECO:0007669"/>
    <property type="project" value="TreeGrafter"/>
</dbReference>
<dbReference type="RefSeq" id="WP_105332739.1">
    <property type="nucleotide sequence ID" value="NZ_PUHY01000015.1"/>
</dbReference>
<organism evidence="2 3">
    <name type="scientific">Blastopirellula marina</name>
    <dbReference type="NCBI Taxonomy" id="124"/>
    <lineage>
        <taxon>Bacteria</taxon>
        <taxon>Pseudomonadati</taxon>
        <taxon>Planctomycetota</taxon>
        <taxon>Planctomycetia</taxon>
        <taxon>Pirellulales</taxon>
        <taxon>Pirellulaceae</taxon>
        <taxon>Blastopirellula</taxon>
    </lineage>
</organism>
<dbReference type="CDD" id="cd00077">
    <property type="entry name" value="HDc"/>
    <property type="match status" value="1"/>
</dbReference>
<comment type="caution">
    <text evidence="2">The sequence shown here is derived from an EMBL/GenBank/DDBJ whole genome shotgun (WGS) entry which is preliminary data.</text>
</comment>
<dbReference type="InterPro" id="IPR006674">
    <property type="entry name" value="HD_domain"/>
</dbReference>
<evidence type="ECO:0000313" key="3">
    <source>
        <dbReference type="Proteomes" id="UP000238322"/>
    </source>
</evidence>
<keyword evidence="2" id="KW-0378">Hydrolase</keyword>
<name>A0A2S8FBK9_9BACT</name>
<evidence type="ECO:0000259" key="1">
    <source>
        <dbReference type="SMART" id="SM00471"/>
    </source>
</evidence>
<dbReference type="PANTHER" id="PTHR11373:SF4">
    <property type="entry name" value="DEOXYNUCLEOSIDE TRIPHOSPHATE TRIPHOSPHOHYDROLASE SAMHD1"/>
    <property type="match status" value="1"/>
</dbReference>
<dbReference type="Proteomes" id="UP000238322">
    <property type="component" value="Unassembled WGS sequence"/>
</dbReference>
<dbReference type="OrthoDB" id="9803619at2"/>
<dbReference type="InterPro" id="IPR003607">
    <property type="entry name" value="HD/PDEase_dom"/>
</dbReference>
<evidence type="ECO:0000313" key="2">
    <source>
        <dbReference type="EMBL" id="PQO29545.1"/>
    </source>
</evidence>
<proteinExistence type="predicted"/>
<dbReference type="InterPro" id="IPR045509">
    <property type="entry name" value="HD_assoc_2"/>
</dbReference>